<keyword evidence="5" id="KW-1185">Reference proteome</keyword>
<evidence type="ECO:0000256" key="2">
    <source>
        <dbReference type="ARBA" id="ARBA00023136"/>
    </source>
</evidence>
<organism evidence="4 5">
    <name type="scientific">Mariniblastus fucicola</name>
    <dbReference type="NCBI Taxonomy" id="980251"/>
    <lineage>
        <taxon>Bacteria</taxon>
        <taxon>Pseudomonadati</taxon>
        <taxon>Planctomycetota</taxon>
        <taxon>Planctomycetia</taxon>
        <taxon>Pirellulales</taxon>
        <taxon>Pirellulaceae</taxon>
        <taxon>Mariniblastus</taxon>
    </lineage>
</organism>
<dbReference type="Proteomes" id="UP000322214">
    <property type="component" value="Chromosome"/>
</dbReference>
<dbReference type="PANTHER" id="PTHR46825">
    <property type="entry name" value="D-ALANYL-D-ALANINE-CARBOXYPEPTIDASE/ENDOPEPTIDASE AMPH"/>
    <property type="match status" value="1"/>
</dbReference>
<dbReference type="PANTHER" id="PTHR46825:SF11">
    <property type="entry name" value="PENICILLIN-BINDING PROTEIN 4"/>
    <property type="match status" value="1"/>
</dbReference>
<dbReference type="AlphaFoldDB" id="A0A5B9PCP1"/>
<dbReference type="InterPro" id="IPR012338">
    <property type="entry name" value="Beta-lactam/transpept-like"/>
</dbReference>
<dbReference type="RefSeq" id="WP_075085058.1">
    <property type="nucleotide sequence ID" value="NZ_CP042912.1"/>
</dbReference>
<dbReference type="EMBL" id="CP042912">
    <property type="protein sequence ID" value="QEG22925.1"/>
    <property type="molecule type" value="Genomic_DNA"/>
</dbReference>
<evidence type="ECO:0000259" key="3">
    <source>
        <dbReference type="Pfam" id="PF00144"/>
    </source>
</evidence>
<sequence length="586" mass="65321">MLRLLRFKTAIVILVLGCNISAGQTSQAGSRKQLPSAEIVSEWTSLVDDLAAKDKFSGTILLARDNEVLLKKAFGLASRRFDVSNNVKTKFNLGSMNKMFTAVSVLQLVQQGKLSLDDRLSKYVDESWLPREITDKIQITHLLSHTSGLGSYFGDKFANTSREFVRELDDYKPMVADEKLAFEPGTRWQYSNTGMFILGVVIEKASGQSYFDFVREHVYKPAKMADSDCYDMDKPVKNLAIGYFKKDNERDWSNNLYRHVIRGGPAGGGFSTVDDLFNFSQALLKFELLDEEHTKMLVTPKPNSPGYGYGFEIEQTPAGVVVGHGGGFPGIHSKLEIYPDAGFTVIMLSNMDRTGSPVVNKIRRLITGNQGDGSDGADAADKKLTIALSQATRKSEQWHDIAYRLAFFLAYTGKHERYRELCNQTLADFSETTSLSLAERTVKMCLFSNVATTNLTSAGKIADRIYADVDKAGTFDWGGDVPFQPYLALAKGIAELRRGQYESAIKVLQTAKDFSQLDRHSACSRDSYLAIAHAKLGNKTKSAELLAKVEEIVDDFPPIHFERNPDWHDRVIVDMVRDEAQGLLKN</sequence>
<proteinExistence type="predicted"/>
<dbReference type="KEGG" id="mff:MFFC18_28130"/>
<gene>
    <name evidence="4" type="primary">pbpE_2</name>
    <name evidence="4" type="ORF">MFFC18_28130</name>
</gene>
<dbReference type="Gene3D" id="3.40.710.10">
    <property type="entry name" value="DD-peptidase/beta-lactamase superfamily"/>
    <property type="match status" value="1"/>
</dbReference>
<dbReference type="InterPro" id="IPR011990">
    <property type="entry name" value="TPR-like_helical_dom_sf"/>
</dbReference>
<dbReference type="InterPro" id="IPR001466">
    <property type="entry name" value="Beta-lactam-related"/>
</dbReference>
<evidence type="ECO:0000313" key="4">
    <source>
        <dbReference type="EMBL" id="QEG22925.1"/>
    </source>
</evidence>
<accession>A0A5B9PCP1</accession>
<feature type="domain" description="Beta-lactamase-related" evidence="3">
    <location>
        <begin position="46"/>
        <end position="357"/>
    </location>
</feature>
<dbReference type="Pfam" id="PF00144">
    <property type="entry name" value="Beta-lactamase"/>
    <property type="match status" value="1"/>
</dbReference>
<reference evidence="4 5" key="1">
    <citation type="submission" date="2019-08" db="EMBL/GenBank/DDBJ databases">
        <title>Deep-cultivation of Planctomycetes and their phenomic and genomic characterization uncovers novel biology.</title>
        <authorList>
            <person name="Wiegand S."/>
            <person name="Jogler M."/>
            <person name="Boedeker C."/>
            <person name="Pinto D."/>
            <person name="Vollmers J."/>
            <person name="Rivas-Marin E."/>
            <person name="Kohn T."/>
            <person name="Peeters S.H."/>
            <person name="Heuer A."/>
            <person name="Rast P."/>
            <person name="Oberbeckmann S."/>
            <person name="Bunk B."/>
            <person name="Jeske O."/>
            <person name="Meyerdierks A."/>
            <person name="Storesund J.E."/>
            <person name="Kallscheuer N."/>
            <person name="Luecker S."/>
            <person name="Lage O.M."/>
            <person name="Pohl T."/>
            <person name="Merkel B.J."/>
            <person name="Hornburger P."/>
            <person name="Mueller R.-W."/>
            <person name="Bruemmer F."/>
            <person name="Labrenz M."/>
            <person name="Spormann A.M."/>
            <person name="Op den Camp H."/>
            <person name="Overmann J."/>
            <person name="Amann R."/>
            <person name="Jetten M.S.M."/>
            <person name="Mascher T."/>
            <person name="Medema M.H."/>
            <person name="Devos D.P."/>
            <person name="Kaster A.-K."/>
            <person name="Ovreas L."/>
            <person name="Rohde M."/>
            <person name="Galperin M.Y."/>
            <person name="Jogler C."/>
        </authorList>
    </citation>
    <scope>NUCLEOTIDE SEQUENCE [LARGE SCALE GENOMIC DNA]</scope>
    <source>
        <strain evidence="4 5">FC18</strain>
    </source>
</reference>
<dbReference type="SUPFAM" id="SSF56601">
    <property type="entry name" value="beta-lactamase/transpeptidase-like"/>
    <property type="match status" value="1"/>
</dbReference>
<dbReference type="InterPro" id="IPR050491">
    <property type="entry name" value="AmpC-like"/>
</dbReference>
<evidence type="ECO:0000256" key="1">
    <source>
        <dbReference type="ARBA" id="ARBA00004370"/>
    </source>
</evidence>
<name>A0A5B9PCP1_9BACT</name>
<protein>
    <submittedName>
        <fullName evidence="4">Penicillin-binding protein 4</fullName>
    </submittedName>
</protein>
<keyword evidence="2" id="KW-0472">Membrane</keyword>
<dbReference type="OrthoDB" id="9770183at2"/>
<comment type="subcellular location">
    <subcellularLocation>
        <location evidence="1">Membrane</location>
    </subcellularLocation>
</comment>
<evidence type="ECO:0000313" key="5">
    <source>
        <dbReference type="Proteomes" id="UP000322214"/>
    </source>
</evidence>
<dbReference type="GO" id="GO:0016020">
    <property type="term" value="C:membrane"/>
    <property type="evidence" value="ECO:0007669"/>
    <property type="project" value="UniProtKB-SubCell"/>
</dbReference>
<dbReference type="Gene3D" id="1.25.40.10">
    <property type="entry name" value="Tetratricopeptide repeat domain"/>
    <property type="match status" value="1"/>
</dbReference>
<dbReference type="SUPFAM" id="SSF48452">
    <property type="entry name" value="TPR-like"/>
    <property type="match status" value="1"/>
</dbReference>